<name>A0ABS2HC42_9VIBR</name>
<dbReference type="EMBL" id="JAFEUM010000001">
    <property type="protein sequence ID" value="MBM7035165.1"/>
    <property type="molecule type" value="Genomic_DNA"/>
</dbReference>
<dbReference type="Pfam" id="PF00440">
    <property type="entry name" value="TetR_N"/>
    <property type="match status" value="1"/>
</dbReference>
<dbReference type="PROSITE" id="PS01081">
    <property type="entry name" value="HTH_TETR_1"/>
    <property type="match status" value="1"/>
</dbReference>
<dbReference type="PRINTS" id="PR00455">
    <property type="entry name" value="HTHTETR"/>
</dbReference>
<proteinExistence type="predicted"/>
<reference evidence="6 7" key="1">
    <citation type="submission" date="2021-02" db="EMBL/GenBank/DDBJ databases">
        <authorList>
            <person name="Park J.-S."/>
        </authorList>
    </citation>
    <scope>NUCLEOTIDE SEQUENCE [LARGE SCALE GENOMIC DNA]</scope>
    <source>
        <strain evidence="6 7">188UL20-2</strain>
    </source>
</reference>
<keyword evidence="3" id="KW-0804">Transcription</keyword>
<dbReference type="PANTHER" id="PTHR30055:SF234">
    <property type="entry name" value="HTH-TYPE TRANSCRIPTIONAL REGULATOR BETI"/>
    <property type="match status" value="1"/>
</dbReference>
<dbReference type="InterPro" id="IPR023772">
    <property type="entry name" value="DNA-bd_HTH_TetR-type_CS"/>
</dbReference>
<gene>
    <name evidence="6" type="ORF">JQC93_01995</name>
</gene>
<keyword evidence="1" id="KW-0805">Transcription regulation</keyword>
<dbReference type="PANTHER" id="PTHR30055">
    <property type="entry name" value="HTH-TYPE TRANSCRIPTIONAL REGULATOR RUTR"/>
    <property type="match status" value="1"/>
</dbReference>
<comment type="caution">
    <text evidence="6">The sequence shown here is derived from an EMBL/GenBank/DDBJ whole genome shotgun (WGS) entry which is preliminary data.</text>
</comment>
<feature type="domain" description="HTH tetR-type" evidence="5">
    <location>
        <begin position="6"/>
        <end position="66"/>
    </location>
</feature>
<keyword evidence="7" id="KW-1185">Reference proteome</keyword>
<dbReference type="SUPFAM" id="SSF46689">
    <property type="entry name" value="Homeodomain-like"/>
    <property type="match status" value="1"/>
</dbReference>
<evidence type="ECO:0000256" key="2">
    <source>
        <dbReference type="ARBA" id="ARBA00023125"/>
    </source>
</evidence>
<evidence type="ECO:0000256" key="4">
    <source>
        <dbReference type="PROSITE-ProRule" id="PRU00335"/>
    </source>
</evidence>
<feature type="DNA-binding region" description="H-T-H motif" evidence="4">
    <location>
        <begin position="29"/>
        <end position="48"/>
    </location>
</feature>
<dbReference type="InterPro" id="IPR009057">
    <property type="entry name" value="Homeodomain-like_sf"/>
</dbReference>
<dbReference type="Gene3D" id="1.10.10.60">
    <property type="entry name" value="Homeodomain-like"/>
    <property type="match status" value="1"/>
</dbReference>
<evidence type="ECO:0000313" key="7">
    <source>
        <dbReference type="Proteomes" id="UP000809621"/>
    </source>
</evidence>
<keyword evidence="2 4" id="KW-0238">DNA-binding</keyword>
<evidence type="ECO:0000256" key="3">
    <source>
        <dbReference type="ARBA" id="ARBA00023163"/>
    </source>
</evidence>
<evidence type="ECO:0000259" key="5">
    <source>
        <dbReference type="PROSITE" id="PS50977"/>
    </source>
</evidence>
<dbReference type="Pfam" id="PF14246">
    <property type="entry name" value="TetR_C_7"/>
    <property type="match status" value="1"/>
</dbReference>
<dbReference type="PROSITE" id="PS50977">
    <property type="entry name" value="HTH_TETR_2"/>
    <property type="match status" value="1"/>
</dbReference>
<accession>A0ABS2HC42</accession>
<dbReference type="InterPro" id="IPR001647">
    <property type="entry name" value="HTH_TetR"/>
</dbReference>
<dbReference type="Gene3D" id="1.10.357.10">
    <property type="entry name" value="Tetracycline Repressor, domain 2"/>
    <property type="match status" value="1"/>
</dbReference>
<dbReference type="Proteomes" id="UP000809621">
    <property type="component" value="Unassembled WGS sequence"/>
</dbReference>
<evidence type="ECO:0000313" key="6">
    <source>
        <dbReference type="EMBL" id="MBM7035165.1"/>
    </source>
</evidence>
<sequence>MSKMREAKQHDIFNAAMTLFSEKGFDQASMDGIAKLAQVSKRTLYKYFPTKDKLFETIVESLMSNFDQHLPVDFDQSTSISDQLFAILSERMSYLLEPQFIQLSRLVSVECMRQKRFAEIALAQLQTIEGGYGLRHWAKQGVEQNKLSLSEPLLAIEQLIGSIKGTCYWPSLMTHQKPVTRAELNKAIRFACDSFESAHSR</sequence>
<organism evidence="6 7">
    <name type="scientific">Vibrio ulleungensis</name>
    <dbReference type="NCBI Taxonomy" id="2807619"/>
    <lineage>
        <taxon>Bacteria</taxon>
        <taxon>Pseudomonadati</taxon>
        <taxon>Pseudomonadota</taxon>
        <taxon>Gammaproteobacteria</taxon>
        <taxon>Vibrionales</taxon>
        <taxon>Vibrionaceae</taxon>
        <taxon>Vibrio</taxon>
    </lineage>
</organism>
<dbReference type="InterPro" id="IPR039536">
    <property type="entry name" value="TetR_C_Proteobacteria"/>
</dbReference>
<evidence type="ECO:0000256" key="1">
    <source>
        <dbReference type="ARBA" id="ARBA00023015"/>
    </source>
</evidence>
<protein>
    <submittedName>
        <fullName evidence="6">TetR/AcrR family transcriptional regulator</fullName>
    </submittedName>
</protein>
<dbReference type="InterPro" id="IPR050109">
    <property type="entry name" value="HTH-type_TetR-like_transc_reg"/>
</dbReference>